<dbReference type="PROSITE" id="PS50219">
    <property type="entry name" value="CNH"/>
    <property type="match status" value="1"/>
</dbReference>
<dbReference type="GeneID" id="37266500"/>
<protein>
    <recommendedName>
        <fullName evidence="6">CNH domain-containing protein</fullName>
    </recommendedName>
</protein>
<dbReference type="GO" id="GO:0005737">
    <property type="term" value="C:cytoplasm"/>
    <property type="evidence" value="ECO:0007669"/>
    <property type="project" value="UniProtKB-SubCell"/>
</dbReference>
<evidence type="ECO:0000256" key="1">
    <source>
        <dbReference type="ARBA" id="ARBA00004496"/>
    </source>
</evidence>
<evidence type="ECO:0000256" key="2">
    <source>
        <dbReference type="ARBA" id="ARBA00022448"/>
    </source>
</evidence>
<dbReference type="InterPro" id="IPR032914">
    <property type="entry name" value="Vam6/VPS39/TRAP1"/>
</dbReference>
<dbReference type="PANTHER" id="PTHR12894">
    <property type="entry name" value="CNH DOMAIN CONTAINING"/>
    <property type="match status" value="1"/>
</dbReference>
<dbReference type="EMBL" id="KZ819301">
    <property type="protein sequence ID" value="PWN96022.1"/>
    <property type="molecule type" value="Genomic_DNA"/>
</dbReference>
<dbReference type="GO" id="GO:0006914">
    <property type="term" value="P:autophagy"/>
    <property type="evidence" value="ECO:0007669"/>
    <property type="project" value="TreeGrafter"/>
</dbReference>
<reference evidence="7 8" key="1">
    <citation type="journal article" date="2018" name="Mol. Biol. Evol.">
        <title>Broad Genomic Sampling Reveals a Smut Pathogenic Ancestry of the Fungal Clade Ustilaginomycotina.</title>
        <authorList>
            <person name="Kijpornyongpan T."/>
            <person name="Mondo S.J."/>
            <person name="Barry K."/>
            <person name="Sandor L."/>
            <person name="Lee J."/>
            <person name="Lipzen A."/>
            <person name="Pangilinan J."/>
            <person name="LaButti K."/>
            <person name="Hainaut M."/>
            <person name="Henrissat B."/>
            <person name="Grigoriev I.V."/>
            <person name="Spatafora J.W."/>
            <person name="Aime M.C."/>
        </authorList>
    </citation>
    <scope>NUCLEOTIDE SEQUENCE [LARGE SCALE GENOMIC DNA]</scope>
    <source>
        <strain evidence="7 8">MCA 4186</strain>
    </source>
</reference>
<evidence type="ECO:0000256" key="5">
    <source>
        <dbReference type="SAM" id="MobiDB-lite"/>
    </source>
</evidence>
<dbReference type="GO" id="GO:0016020">
    <property type="term" value="C:membrane"/>
    <property type="evidence" value="ECO:0007669"/>
    <property type="project" value="TreeGrafter"/>
</dbReference>
<proteinExistence type="predicted"/>
<feature type="region of interest" description="Disordered" evidence="5">
    <location>
        <begin position="1021"/>
        <end position="1041"/>
    </location>
</feature>
<dbReference type="Proteomes" id="UP000245946">
    <property type="component" value="Unassembled WGS sequence"/>
</dbReference>
<dbReference type="GO" id="GO:0034058">
    <property type="term" value="P:endosomal vesicle fusion"/>
    <property type="evidence" value="ECO:0007669"/>
    <property type="project" value="TreeGrafter"/>
</dbReference>
<sequence>MTSLVPLLLPALPPPLQGSSRAPSNLARSVRCAEGAFGDVLYVGASDGGLHRYQLGDEGYVLDRTRMLTSSGKAIDRLYPLALGDHAGVLLVLAESTLHFLDPLTLEALPGLPRIGGVAAVVLDEQELRRREQQALAGVAPDADNRVSVVVVRRRVVLVAKMGRAWETLKEIPIASGALLARRWGSALLLATTSTYSLLSLATSELIELGLPISQASSAPSAAERPSILPIPSAEGDDCDFLITSHTTNGTLGVFVGTDGEVRPKLLEWPKHPRGLALEQGKIHALLRNDVLETHDAANLALVSRVPVPAELEPRLLSSGFDAFALPASASPPLRKAAVSLRSGKMREIASEAKSATRRGKILLLGREKVVCICEQSLEDKARALAAAQDWEQLEGLVDAAWDAAGRGEPPLPLQFASLLLAFYLVRSVQFRKATRHLECGRVDPALLISWLDGTTAPSPRVEEAVIFEELLPSLPQCTGRDIIRGSLEFNYVPPLVIEESALAQKLSAQLLETSEVMIRDVLIAFRGLPAVARDERITDTTLAKLLALGGDGTALRALLGSDNACDLQETEPLLEKAGLFSALATVREARGDLEGVLQLWTRLIDGEIEDQAFEGSMADVVRLLEFSGDSQLIKKHSLWVVQRDADAGIRLLTREAGGPALANGDGATDDYKKTLSELKRLDPQAAEAFLEHMVLAREPPIAELHTELVELLISRVVGSDAEAKHAMAEVSDDYRSGGYAESFVAHLALRAASASSIVERLKLIMLLQGSITLDAEALLDRLEREELLLYERAVLLGKLRRDQEALQLLAVEMRDANSAEAYCLQAGAVLSPMLAESLAAEHGLALYSSLIARRAASEPSVKTRESTKQQLLRDLLQVYMRSGEKQELRTATAHLLNTQARHLPTLDVLAAVPDTWPVGVLETFLSRNLRQQLHVRRQGQIMRAASLAQNLEVQEHAWASLRAMGGVIQDEPDDNIPPPPAAPAGDTDEKALPDQQGAAHAGLAEKVLALEYAAPDVTDLTADKEASRTQQDSPAHHELA</sequence>
<name>A0A316Z504_9BASI</name>
<feature type="domain" description="CNH" evidence="6">
    <location>
        <begin position="27"/>
        <end position="324"/>
    </location>
</feature>
<dbReference type="OrthoDB" id="10258882at2759"/>
<evidence type="ECO:0000259" key="6">
    <source>
        <dbReference type="PROSITE" id="PS50219"/>
    </source>
</evidence>
<dbReference type="Pfam" id="PF10366">
    <property type="entry name" value="Vps39_1"/>
    <property type="match status" value="1"/>
</dbReference>
<keyword evidence="3" id="KW-0963">Cytoplasm</keyword>
<comment type="subcellular location">
    <subcellularLocation>
        <location evidence="1">Cytoplasm</location>
    </subcellularLocation>
</comment>
<feature type="region of interest" description="Disordered" evidence="5">
    <location>
        <begin position="969"/>
        <end position="1001"/>
    </location>
</feature>
<keyword evidence="4" id="KW-0653">Protein transport</keyword>
<keyword evidence="2" id="KW-0813">Transport</keyword>
<accession>A0A316Z504</accession>
<dbReference type="AlphaFoldDB" id="A0A316Z504"/>
<evidence type="ECO:0000313" key="7">
    <source>
        <dbReference type="EMBL" id="PWN96022.1"/>
    </source>
</evidence>
<dbReference type="GO" id="GO:0015031">
    <property type="term" value="P:protein transport"/>
    <property type="evidence" value="ECO:0007669"/>
    <property type="project" value="UniProtKB-KW"/>
</dbReference>
<dbReference type="STRING" id="58919.A0A316Z504"/>
<dbReference type="InterPro" id="IPR001180">
    <property type="entry name" value="CNH_dom"/>
</dbReference>
<keyword evidence="8" id="KW-1185">Reference proteome</keyword>
<evidence type="ECO:0000256" key="4">
    <source>
        <dbReference type="ARBA" id="ARBA00022927"/>
    </source>
</evidence>
<gene>
    <name evidence="7" type="ORF">FA09DRAFT_103646</name>
</gene>
<organism evidence="7 8">
    <name type="scientific">Tilletiopsis washingtonensis</name>
    <dbReference type="NCBI Taxonomy" id="58919"/>
    <lineage>
        <taxon>Eukaryota</taxon>
        <taxon>Fungi</taxon>
        <taxon>Dikarya</taxon>
        <taxon>Basidiomycota</taxon>
        <taxon>Ustilaginomycotina</taxon>
        <taxon>Exobasidiomycetes</taxon>
        <taxon>Entylomatales</taxon>
        <taxon>Entylomatales incertae sedis</taxon>
        <taxon>Tilletiopsis</taxon>
    </lineage>
</organism>
<dbReference type="RefSeq" id="XP_025596301.1">
    <property type="nucleotide sequence ID" value="XM_025738954.1"/>
</dbReference>
<evidence type="ECO:0000313" key="8">
    <source>
        <dbReference type="Proteomes" id="UP000245946"/>
    </source>
</evidence>
<dbReference type="PANTHER" id="PTHR12894:SF27">
    <property type="entry name" value="TRANSFORMING GROWTH FACTOR-BETA RECEPTOR-ASSOCIATED PROTEIN 1"/>
    <property type="match status" value="1"/>
</dbReference>
<dbReference type="InterPro" id="IPR019452">
    <property type="entry name" value="VPS39/TGF_beta_rcpt-assoc_1"/>
</dbReference>
<evidence type="ECO:0000256" key="3">
    <source>
        <dbReference type="ARBA" id="ARBA00022490"/>
    </source>
</evidence>